<keyword evidence="1" id="KW-0966">Cell projection</keyword>
<proteinExistence type="predicted"/>
<organism evidence="1 2">
    <name type="scientific">Inconstantimicrobium mannanitabidum</name>
    <dbReference type="NCBI Taxonomy" id="1604901"/>
    <lineage>
        <taxon>Bacteria</taxon>
        <taxon>Bacillati</taxon>
        <taxon>Bacillota</taxon>
        <taxon>Clostridia</taxon>
        <taxon>Eubacteriales</taxon>
        <taxon>Clostridiaceae</taxon>
        <taxon>Inconstantimicrobium</taxon>
    </lineage>
</organism>
<reference evidence="1" key="1">
    <citation type="journal article" date="2025" name="Int. J. Syst. Evol. Microbiol.">
        <title>Inconstantimicrobium mannanitabidum sp. nov., a novel member of the family Clostridiaceae isolated from anoxic soil under the treatment of reductive soil disinfestation.</title>
        <authorList>
            <person name="Ueki A."/>
            <person name="Tonouchi A."/>
            <person name="Honma S."/>
            <person name="Kaku N."/>
            <person name="Ueki K."/>
        </authorList>
    </citation>
    <scope>NUCLEOTIDE SEQUENCE</scope>
    <source>
        <strain evidence="1">TW13</strain>
    </source>
</reference>
<comment type="caution">
    <text evidence="1">The sequence shown here is derived from an EMBL/GenBank/DDBJ whole genome shotgun (WGS) entry which is preliminary data.</text>
</comment>
<protein>
    <submittedName>
        <fullName evidence="1">Flagellar biosynthesis protein</fullName>
    </submittedName>
</protein>
<dbReference type="Proteomes" id="UP001058074">
    <property type="component" value="Unassembled WGS sequence"/>
</dbReference>
<accession>A0ACB5RDR6</accession>
<evidence type="ECO:0000313" key="2">
    <source>
        <dbReference type="Proteomes" id="UP001058074"/>
    </source>
</evidence>
<name>A0ACB5RDR6_9CLOT</name>
<keyword evidence="1" id="KW-0282">Flagellum</keyword>
<sequence length="398" mass="46943">MKTLEPSYYENFECIGDRCKDNCCTGWRVIIDKSSYQKYEQMQDEFGDRLNSNLRKVENSENDEEFAEFILDNNMKCPLLNENKLCDLYINKGSDHLCHICTSYPRIVTLYGEVAERNLSLSCPSVAQLLVDKNEKIDFIMNDEIKYNKNETILMVNKQYDELYNLVWEGRNLSIDLAQFTEIPIWKRLIIIKLISDRIQIRINNGEIGNEDIFIDELKNELISESLLKALDDIEKPNKILKINLVLMIFEFGKNHGMGNKKLTAIVENIKMLLDKSEDIEKTLNYKEEQFDKYFKMREYILENYIVYNLYNLYMKSLINKNLDIEIFELIINYSIVKLSLLATWDKNNEKLTDDEIVDVLYSLSREMEHSDTFIQSLYDDMSKKGVNTMGHLITMIY</sequence>
<keyword evidence="1" id="KW-0969">Cilium</keyword>
<dbReference type="EMBL" id="BROD01000001">
    <property type="protein sequence ID" value="GKX67183.1"/>
    <property type="molecule type" value="Genomic_DNA"/>
</dbReference>
<gene>
    <name evidence="1" type="primary">fliUV</name>
    <name evidence="1" type="ORF">rsdtw13_24410</name>
</gene>
<evidence type="ECO:0000313" key="1">
    <source>
        <dbReference type="EMBL" id="GKX67183.1"/>
    </source>
</evidence>
<keyword evidence="2" id="KW-1185">Reference proteome</keyword>